<evidence type="ECO:0000313" key="2">
    <source>
        <dbReference type="EMBL" id="SOR30354.1"/>
    </source>
</evidence>
<protein>
    <submittedName>
        <fullName evidence="2">Uncharacterized protein</fullName>
    </submittedName>
</protein>
<dbReference type="Proteomes" id="UP000233769">
    <property type="component" value="Chromosome tk0001"/>
</dbReference>
<gene>
    <name evidence="2" type="ORF">TK0001_3752</name>
</gene>
<dbReference type="AlphaFoldDB" id="A0A2N9ASL7"/>
<evidence type="ECO:0000256" key="1">
    <source>
        <dbReference type="SAM" id="MobiDB-lite"/>
    </source>
</evidence>
<organism evidence="2 3">
    <name type="scientific">Methylorubrum extorquens</name>
    <name type="common">Methylobacterium dichloromethanicum</name>
    <name type="synonym">Methylobacterium extorquens</name>
    <dbReference type="NCBI Taxonomy" id="408"/>
    <lineage>
        <taxon>Bacteria</taxon>
        <taxon>Pseudomonadati</taxon>
        <taxon>Pseudomonadota</taxon>
        <taxon>Alphaproteobacteria</taxon>
        <taxon>Hyphomicrobiales</taxon>
        <taxon>Methylobacteriaceae</taxon>
        <taxon>Methylorubrum</taxon>
    </lineage>
</organism>
<feature type="compositionally biased region" description="Low complexity" evidence="1">
    <location>
        <begin position="62"/>
        <end position="76"/>
    </location>
</feature>
<evidence type="ECO:0000313" key="3">
    <source>
        <dbReference type="Proteomes" id="UP000233769"/>
    </source>
</evidence>
<feature type="region of interest" description="Disordered" evidence="1">
    <location>
        <begin position="45"/>
        <end position="101"/>
    </location>
</feature>
<sequence>MILCLTIVKGLDRPLALFVLPRVRPGPGRSARGFDRFQTVAALRGRMKRAQDADDQPTDRPAAQGAEGAQQGAGAQRLPAEARRLHARLHHDPEEAELGAS</sequence>
<name>A0A2N9ASL7_METEX</name>
<dbReference type="EMBL" id="LT962688">
    <property type="protein sequence ID" value="SOR30354.1"/>
    <property type="molecule type" value="Genomic_DNA"/>
</dbReference>
<reference evidence="3" key="1">
    <citation type="submission" date="2017-10" db="EMBL/GenBank/DDBJ databases">
        <authorList>
            <person name="Regsiter A."/>
            <person name="William W."/>
        </authorList>
    </citation>
    <scope>NUCLEOTIDE SEQUENCE [LARGE SCALE GENOMIC DNA]</scope>
</reference>
<proteinExistence type="predicted"/>
<accession>A0A2N9ASL7</accession>